<dbReference type="PANTHER" id="PTHR30349:SF64">
    <property type="entry name" value="PROPHAGE INTEGRASE INTD-RELATED"/>
    <property type="match status" value="1"/>
</dbReference>
<comment type="caution">
    <text evidence="3">The sequence shown here is derived from an EMBL/GenBank/DDBJ whole genome shotgun (WGS) entry which is preliminary data.</text>
</comment>
<evidence type="ECO:0000256" key="1">
    <source>
        <dbReference type="ARBA" id="ARBA00023172"/>
    </source>
</evidence>
<name>A0A9D1GA44_9FIRM</name>
<organism evidence="3 4">
    <name type="scientific">Candidatus Onthousia faecipullorum</name>
    <dbReference type="NCBI Taxonomy" id="2840887"/>
    <lineage>
        <taxon>Bacteria</taxon>
        <taxon>Bacillati</taxon>
        <taxon>Bacillota</taxon>
        <taxon>Bacilli</taxon>
        <taxon>Candidatus Onthousia</taxon>
    </lineage>
</organism>
<dbReference type="GO" id="GO:0006310">
    <property type="term" value="P:DNA recombination"/>
    <property type="evidence" value="ECO:0007669"/>
    <property type="project" value="UniProtKB-KW"/>
</dbReference>
<sequence>METYLKRRRYFADFENVKLKDMDGNLYHKFQQDLWNKPIKCSTRNDVQKFLKIILNWGMKMYDINLMKFYKKIEFFKDPNEMKEEKDVYTFEEFQKYISGTTNLNDKAMFEMLYYCGLRRGEARGLQWSDIDWNNKLVSITKQANSVKDSQKYYELTPPKTSKSIRTLPLTEVLYNDLVNLYNEKKKYYGFNDKWFIFGEHEPLTFGMMSRINGRIAKNADIRRIALHCFRHSCASLLINTGQPVTTVSKYLGHASTKETLDTYAHMFPNNLTDVKNTMDNLNLNI</sequence>
<dbReference type="InterPro" id="IPR002104">
    <property type="entry name" value="Integrase_catalytic"/>
</dbReference>
<dbReference type="Proteomes" id="UP000886833">
    <property type="component" value="Unassembled WGS sequence"/>
</dbReference>
<evidence type="ECO:0000259" key="2">
    <source>
        <dbReference type="PROSITE" id="PS51898"/>
    </source>
</evidence>
<dbReference type="PANTHER" id="PTHR30349">
    <property type="entry name" value="PHAGE INTEGRASE-RELATED"/>
    <property type="match status" value="1"/>
</dbReference>
<evidence type="ECO:0000313" key="3">
    <source>
        <dbReference type="EMBL" id="HIT36976.1"/>
    </source>
</evidence>
<dbReference type="InterPro" id="IPR011010">
    <property type="entry name" value="DNA_brk_join_enz"/>
</dbReference>
<dbReference type="EMBL" id="DVKQ01000006">
    <property type="protein sequence ID" value="HIT36976.1"/>
    <property type="molecule type" value="Genomic_DNA"/>
</dbReference>
<feature type="domain" description="Tyr recombinase" evidence="2">
    <location>
        <begin position="84"/>
        <end position="277"/>
    </location>
</feature>
<dbReference type="Gene3D" id="1.10.443.10">
    <property type="entry name" value="Intergrase catalytic core"/>
    <property type="match status" value="1"/>
</dbReference>
<dbReference type="InterPro" id="IPR013762">
    <property type="entry name" value="Integrase-like_cat_sf"/>
</dbReference>
<gene>
    <name evidence="3" type="ORF">IAB59_00675</name>
</gene>
<dbReference type="InterPro" id="IPR050090">
    <property type="entry name" value="Tyrosine_recombinase_XerCD"/>
</dbReference>
<reference evidence="3" key="1">
    <citation type="submission" date="2020-10" db="EMBL/GenBank/DDBJ databases">
        <authorList>
            <person name="Gilroy R."/>
        </authorList>
    </citation>
    <scope>NUCLEOTIDE SEQUENCE</scope>
    <source>
        <strain evidence="3">CHK195-26880</strain>
    </source>
</reference>
<protein>
    <submittedName>
        <fullName evidence="3">Site-specific integrase</fullName>
    </submittedName>
</protein>
<dbReference type="GO" id="GO:0003677">
    <property type="term" value="F:DNA binding"/>
    <property type="evidence" value="ECO:0007669"/>
    <property type="project" value="InterPro"/>
</dbReference>
<dbReference type="Pfam" id="PF00589">
    <property type="entry name" value="Phage_integrase"/>
    <property type="match status" value="1"/>
</dbReference>
<evidence type="ECO:0000313" key="4">
    <source>
        <dbReference type="Proteomes" id="UP000886833"/>
    </source>
</evidence>
<dbReference type="PROSITE" id="PS51898">
    <property type="entry name" value="TYR_RECOMBINASE"/>
    <property type="match status" value="1"/>
</dbReference>
<keyword evidence="1" id="KW-0233">DNA recombination</keyword>
<reference evidence="3" key="2">
    <citation type="journal article" date="2021" name="PeerJ">
        <title>Extensive microbial diversity within the chicken gut microbiome revealed by metagenomics and culture.</title>
        <authorList>
            <person name="Gilroy R."/>
            <person name="Ravi A."/>
            <person name="Getino M."/>
            <person name="Pursley I."/>
            <person name="Horton D.L."/>
            <person name="Alikhan N.F."/>
            <person name="Baker D."/>
            <person name="Gharbi K."/>
            <person name="Hall N."/>
            <person name="Watson M."/>
            <person name="Adriaenssens E.M."/>
            <person name="Foster-Nyarko E."/>
            <person name="Jarju S."/>
            <person name="Secka A."/>
            <person name="Antonio M."/>
            <person name="Oren A."/>
            <person name="Chaudhuri R.R."/>
            <person name="La Ragione R."/>
            <person name="Hildebrand F."/>
            <person name="Pallen M.J."/>
        </authorList>
    </citation>
    <scope>NUCLEOTIDE SEQUENCE</scope>
    <source>
        <strain evidence="3">CHK195-26880</strain>
    </source>
</reference>
<dbReference type="SUPFAM" id="SSF56349">
    <property type="entry name" value="DNA breaking-rejoining enzymes"/>
    <property type="match status" value="1"/>
</dbReference>
<proteinExistence type="predicted"/>
<dbReference type="GO" id="GO:0015074">
    <property type="term" value="P:DNA integration"/>
    <property type="evidence" value="ECO:0007669"/>
    <property type="project" value="InterPro"/>
</dbReference>
<accession>A0A9D1GA44</accession>
<dbReference type="AlphaFoldDB" id="A0A9D1GA44"/>
<dbReference type="CDD" id="cd01189">
    <property type="entry name" value="INT_ICEBs1_C_like"/>
    <property type="match status" value="1"/>
</dbReference>